<dbReference type="Proteomes" id="UP000612585">
    <property type="component" value="Unassembled WGS sequence"/>
</dbReference>
<keyword evidence="2" id="KW-1185">Reference proteome</keyword>
<gene>
    <name evidence="1" type="ORF">Vau01_011600</name>
</gene>
<dbReference type="EMBL" id="BOPG01000009">
    <property type="protein sequence ID" value="GIJ53644.1"/>
    <property type="molecule type" value="Genomic_DNA"/>
</dbReference>
<name>A0A8J3YX83_9ACTN</name>
<organism evidence="1 2">
    <name type="scientific">Virgisporangium aurantiacum</name>
    <dbReference type="NCBI Taxonomy" id="175570"/>
    <lineage>
        <taxon>Bacteria</taxon>
        <taxon>Bacillati</taxon>
        <taxon>Actinomycetota</taxon>
        <taxon>Actinomycetes</taxon>
        <taxon>Micromonosporales</taxon>
        <taxon>Micromonosporaceae</taxon>
        <taxon>Virgisporangium</taxon>
    </lineage>
</organism>
<comment type="caution">
    <text evidence="1">The sequence shown here is derived from an EMBL/GenBank/DDBJ whole genome shotgun (WGS) entry which is preliminary data.</text>
</comment>
<evidence type="ECO:0000313" key="1">
    <source>
        <dbReference type="EMBL" id="GIJ53644.1"/>
    </source>
</evidence>
<reference evidence="1" key="1">
    <citation type="submission" date="2021-01" db="EMBL/GenBank/DDBJ databases">
        <title>Whole genome shotgun sequence of Virgisporangium aurantiacum NBRC 16421.</title>
        <authorList>
            <person name="Komaki H."/>
            <person name="Tamura T."/>
        </authorList>
    </citation>
    <scope>NUCLEOTIDE SEQUENCE</scope>
    <source>
        <strain evidence="1">NBRC 16421</strain>
    </source>
</reference>
<protein>
    <submittedName>
        <fullName evidence="1">Uncharacterized protein</fullName>
    </submittedName>
</protein>
<evidence type="ECO:0000313" key="2">
    <source>
        <dbReference type="Proteomes" id="UP000612585"/>
    </source>
</evidence>
<proteinExistence type="predicted"/>
<dbReference type="AlphaFoldDB" id="A0A8J3YX83"/>
<accession>A0A8J3YX83</accession>
<sequence length="62" mass="6815">MILRSSIVWIQVLIQMSVASAHYSSQLSLSLAMCGLTPWVNSIRLTEPGSVSSHAEGTHRFE</sequence>